<accession>A0A845L2X7</accession>
<evidence type="ECO:0000313" key="1">
    <source>
        <dbReference type="EMBL" id="MZP28900.1"/>
    </source>
</evidence>
<dbReference type="SUPFAM" id="SSF160355">
    <property type="entry name" value="Bacterial polysaccharide co-polymerase-like"/>
    <property type="match status" value="1"/>
</dbReference>
<protein>
    <submittedName>
        <fullName evidence="1">Uncharacterized protein</fullName>
    </submittedName>
</protein>
<evidence type="ECO:0000313" key="2">
    <source>
        <dbReference type="Proteomes" id="UP000463470"/>
    </source>
</evidence>
<organism evidence="1 2">
    <name type="scientific">Heliomicrobium undosum</name>
    <dbReference type="NCBI Taxonomy" id="121734"/>
    <lineage>
        <taxon>Bacteria</taxon>
        <taxon>Bacillati</taxon>
        <taxon>Bacillota</taxon>
        <taxon>Clostridia</taxon>
        <taxon>Eubacteriales</taxon>
        <taxon>Heliobacteriaceae</taxon>
        <taxon>Heliomicrobium</taxon>
    </lineage>
</organism>
<reference evidence="1 2" key="1">
    <citation type="submission" date="2020-01" db="EMBL/GenBank/DDBJ databases">
        <title>Whole-genome sequence of Heliobacterium undosum DSM 13378.</title>
        <authorList>
            <person name="Kyndt J.A."/>
            <person name="Meyer T.E."/>
        </authorList>
    </citation>
    <scope>NUCLEOTIDE SEQUENCE [LARGE SCALE GENOMIC DNA]</scope>
    <source>
        <strain evidence="1 2">DSM 13378</strain>
    </source>
</reference>
<comment type="caution">
    <text evidence="1">The sequence shown here is derived from an EMBL/GenBank/DDBJ whole genome shotgun (WGS) entry which is preliminary data.</text>
</comment>
<dbReference type="AlphaFoldDB" id="A0A845L2X7"/>
<proteinExistence type="predicted"/>
<name>A0A845L2X7_9FIRM</name>
<sequence>MTILKKLTVGIVTAVLVGSIGTAVYAVSADTEILQVIRSVWSSILPGHTQSATEAIANKEAEARNKLNQYIDRTKNEINQELQAYTKTKVDQATATLDDQVNAVQTQMEHEKSSIIESQKQAIDKAVDQELAKQLQQLKVDIQKDKGN</sequence>
<dbReference type="EMBL" id="WXEY01000003">
    <property type="protein sequence ID" value="MZP28900.1"/>
    <property type="molecule type" value="Genomic_DNA"/>
</dbReference>
<gene>
    <name evidence="1" type="ORF">GTO91_04150</name>
</gene>
<dbReference type="Proteomes" id="UP000463470">
    <property type="component" value="Unassembled WGS sequence"/>
</dbReference>
<keyword evidence="2" id="KW-1185">Reference proteome</keyword>
<dbReference type="RefSeq" id="WP_161255295.1">
    <property type="nucleotide sequence ID" value="NZ_WXEY01000003.1"/>
</dbReference>